<dbReference type="GO" id="GO:0005992">
    <property type="term" value="P:trehalose biosynthetic process"/>
    <property type="evidence" value="ECO:0007669"/>
    <property type="project" value="UniProtKB-UniPathway"/>
</dbReference>
<dbReference type="UniPathway" id="UPA00299"/>
<keyword evidence="3" id="KW-0479">Metal-binding</keyword>
<evidence type="ECO:0000313" key="4">
    <source>
        <dbReference type="EMBL" id="SDC82297.1"/>
    </source>
</evidence>
<comment type="catalytic activity">
    <reaction evidence="3">
        <text>alpha,alpha-trehalose 6-phosphate + H2O = alpha,alpha-trehalose + phosphate</text>
        <dbReference type="Rhea" id="RHEA:23420"/>
        <dbReference type="ChEBI" id="CHEBI:15377"/>
        <dbReference type="ChEBI" id="CHEBI:16551"/>
        <dbReference type="ChEBI" id="CHEBI:43474"/>
        <dbReference type="ChEBI" id="CHEBI:58429"/>
        <dbReference type="EC" id="3.1.3.12"/>
    </reaction>
</comment>
<evidence type="ECO:0000256" key="3">
    <source>
        <dbReference type="RuleBase" id="RU361117"/>
    </source>
</evidence>
<organism evidence="4 5">
    <name type="scientific">Sanguibacter gelidistatuariae</name>
    <dbReference type="NCBI Taxonomy" id="1814289"/>
    <lineage>
        <taxon>Bacteria</taxon>
        <taxon>Bacillati</taxon>
        <taxon>Actinomycetota</taxon>
        <taxon>Actinomycetes</taxon>
        <taxon>Micrococcales</taxon>
        <taxon>Sanguibacteraceae</taxon>
        <taxon>Sanguibacter</taxon>
    </lineage>
</organism>
<dbReference type="InterPro" id="IPR023214">
    <property type="entry name" value="HAD_sf"/>
</dbReference>
<evidence type="ECO:0000256" key="2">
    <source>
        <dbReference type="ARBA" id="ARBA00024179"/>
    </source>
</evidence>
<dbReference type="InterPro" id="IPR003337">
    <property type="entry name" value="Trehalose_PPase"/>
</dbReference>
<reference evidence="4 5" key="1">
    <citation type="submission" date="2016-09" db="EMBL/GenBank/DDBJ databases">
        <authorList>
            <person name="Capua I."/>
            <person name="De Benedictis P."/>
            <person name="Joannis T."/>
            <person name="Lombin L.H."/>
            <person name="Cattoli G."/>
        </authorList>
    </citation>
    <scope>NUCLEOTIDE SEQUENCE [LARGE SCALE GENOMIC DNA]</scope>
    <source>
        <strain evidence="4 5">ISLP-3</strain>
    </source>
</reference>
<comment type="pathway">
    <text evidence="3">Glycan biosynthesis; trehalose biosynthesis.</text>
</comment>
<dbReference type="EMBL" id="FMYH01000004">
    <property type="protein sequence ID" value="SDC82297.1"/>
    <property type="molecule type" value="Genomic_DNA"/>
</dbReference>
<proteinExistence type="inferred from homology"/>
<dbReference type="Gene3D" id="3.30.70.1020">
    <property type="entry name" value="Trehalose-6-phosphate phosphatase related protein, domain 2"/>
    <property type="match status" value="1"/>
</dbReference>
<evidence type="ECO:0000313" key="5">
    <source>
        <dbReference type="Proteomes" id="UP000199039"/>
    </source>
</evidence>
<dbReference type="OrthoDB" id="9816160at2"/>
<protein>
    <recommendedName>
        <fullName evidence="3">Trehalose 6-phosphate phosphatase</fullName>
        <ecNumber evidence="3">3.1.3.12</ecNumber>
    </recommendedName>
</protein>
<dbReference type="STRING" id="1814289.SAMN05216410_2324"/>
<dbReference type="SUPFAM" id="SSF56784">
    <property type="entry name" value="HAD-like"/>
    <property type="match status" value="1"/>
</dbReference>
<dbReference type="InterPro" id="IPR044651">
    <property type="entry name" value="OTSB-like"/>
</dbReference>
<sequence length="279" mass="28219">MTGASHPLDADLLDAVAQFAALAAPGHPLLVASDFDGVLSPLVDDPSASRMTPTAAAALTRLAEVPDDRLRLALVSGRTLDSLGALALAPPGTVLVGSHGAERGEMLPTAPGIARTPFELSAREADLLARVTSGLAEIASGVEGAWVEHKPSAAVLHTRLAAPADGERAAEAGHSLGTELGAHTMRGQDVVEIAVVAASKGQALTVLRLELAAAAVFYMGDDVTDERAFEVLGPGDLTVKVGPAATAARFRVATTDDAVAVLVALADALSTEASQGGHD</sequence>
<dbReference type="Pfam" id="PF02358">
    <property type="entry name" value="Trehalose_PPase"/>
    <property type="match status" value="1"/>
</dbReference>
<comment type="function">
    <text evidence="2 3">Removes the phosphate from trehalose 6-phosphate to produce free trehalose.</text>
</comment>
<dbReference type="GO" id="GO:0046872">
    <property type="term" value="F:metal ion binding"/>
    <property type="evidence" value="ECO:0007669"/>
    <property type="project" value="UniProtKB-KW"/>
</dbReference>
<accession>A0A1G6PSD5</accession>
<dbReference type="PANTHER" id="PTHR43768:SF3">
    <property type="entry name" value="TREHALOSE 6-PHOSPHATE PHOSPHATASE"/>
    <property type="match status" value="1"/>
</dbReference>
<dbReference type="RefSeq" id="WP_093183385.1">
    <property type="nucleotide sequence ID" value="NZ_FMYH01000004.1"/>
</dbReference>
<comment type="similarity">
    <text evidence="3">Belongs to the trehalose phosphatase family.</text>
</comment>
<keyword evidence="5" id="KW-1185">Reference proteome</keyword>
<keyword evidence="1 3" id="KW-0378">Hydrolase</keyword>
<dbReference type="InterPro" id="IPR036412">
    <property type="entry name" value="HAD-like_sf"/>
</dbReference>
<evidence type="ECO:0000256" key="1">
    <source>
        <dbReference type="ARBA" id="ARBA00022801"/>
    </source>
</evidence>
<comment type="cofactor">
    <cofactor evidence="3">
        <name>Mg(2+)</name>
        <dbReference type="ChEBI" id="CHEBI:18420"/>
    </cofactor>
</comment>
<dbReference type="Gene3D" id="3.40.50.1000">
    <property type="entry name" value="HAD superfamily/HAD-like"/>
    <property type="match status" value="1"/>
</dbReference>
<gene>
    <name evidence="4" type="ORF">SAMN05216410_2324</name>
</gene>
<dbReference type="EC" id="3.1.3.12" evidence="3"/>
<dbReference type="Proteomes" id="UP000199039">
    <property type="component" value="Unassembled WGS sequence"/>
</dbReference>
<dbReference type="AlphaFoldDB" id="A0A1G6PSD5"/>
<dbReference type="NCBIfam" id="TIGR00685">
    <property type="entry name" value="T6PP"/>
    <property type="match status" value="1"/>
</dbReference>
<keyword evidence="3" id="KW-0460">Magnesium</keyword>
<name>A0A1G6PSD5_9MICO</name>
<dbReference type="GO" id="GO:0004805">
    <property type="term" value="F:trehalose-phosphatase activity"/>
    <property type="evidence" value="ECO:0007669"/>
    <property type="project" value="UniProtKB-EC"/>
</dbReference>
<dbReference type="PANTHER" id="PTHR43768">
    <property type="entry name" value="TREHALOSE 6-PHOSPHATE PHOSPHATASE"/>
    <property type="match status" value="1"/>
</dbReference>